<organism evidence="2">
    <name type="scientific">Chlorobium phaeobacteroides (strain BS1)</name>
    <dbReference type="NCBI Taxonomy" id="331678"/>
    <lineage>
        <taxon>Bacteria</taxon>
        <taxon>Pseudomonadati</taxon>
        <taxon>Chlorobiota</taxon>
        <taxon>Chlorobiia</taxon>
        <taxon>Chlorobiales</taxon>
        <taxon>Chlorobiaceae</taxon>
        <taxon>Chlorobium/Pelodictyon group</taxon>
        <taxon>Chlorobium</taxon>
    </lineage>
</organism>
<protein>
    <submittedName>
        <fullName evidence="2">Metallophosphoesterase</fullName>
    </submittedName>
</protein>
<dbReference type="Gene3D" id="3.60.21.10">
    <property type="match status" value="1"/>
</dbReference>
<sequence length="267" mass="30266">MRFGVLTDVHYGNGDRDAETRDLHGCFDFWENNSVDFTVQLGDLIEGKGPEAEENLAGVAAVLREYPGTLYHVAGNHCLGAPLDRYLKETGLVSPYYTFSMKGIRFIVLHGMDINPETVPESDTDRSRKNLLMSDPWATLYCGAIGQQQINWLVQQLDESKRQGEAAILLCHFPLLKESSDKPHGLLWNHDEVTDVLRRYRNIIACITGHLHRSAYVERYGIHFLTMPPFVKRNDPANYSCGMIELDNTFLTVSDQSLNLLHKLKIT</sequence>
<dbReference type="GO" id="GO:0030145">
    <property type="term" value="F:manganese ion binding"/>
    <property type="evidence" value="ECO:0007669"/>
    <property type="project" value="TreeGrafter"/>
</dbReference>
<dbReference type="GO" id="GO:0047631">
    <property type="term" value="F:ADP-ribose diphosphatase activity"/>
    <property type="evidence" value="ECO:0007669"/>
    <property type="project" value="TreeGrafter"/>
</dbReference>
<dbReference type="KEGG" id="cpb:Cphamn1_0237"/>
<dbReference type="GO" id="GO:0047734">
    <property type="term" value="F:CDP-glycerol diphosphatase activity"/>
    <property type="evidence" value="ECO:0007669"/>
    <property type="project" value="TreeGrafter"/>
</dbReference>
<dbReference type="InterPro" id="IPR004843">
    <property type="entry name" value="Calcineurin-like_PHP"/>
</dbReference>
<dbReference type="eggNOG" id="COG1409">
    <property type="taxonomic scope" value="Bacteria"/>
</dbReference>
<reference evidence="2" key="1">
    <citation type="submission" date="2008-06" db="EMBL/GenBank/DDBJ databases">
        <title>Complete sequence of Chlorobium phaeobacteroides BS1.</title>
        <authorList>
            <consortium name="US DOE Joint Genome Institute"/>
            <person name="Lucas S."/>
            <person name="Copeland A."/>
            <person name="Lapidus A."/>
            <person name="Glavina del Rio T."/>
            <person name="Dalin E."/>
            <person name="Tice H."/>
            <person name="Bruce D."/>
            <person name="Goodwin L."/>
            <person name="Pitluck S."/>
            <person name="Schmutz J."/>
            <person name="Larimer F."/>
            <person name="Land M."/>
            <person name="Hauser L."/>
            <person name="Kyrpides N."/>
            <person name="Ovchinnikova G."/>
            <person name="Li T."/>
            <person name="Liu Z."/>
            <person name="Zhao F."/>
            <person name="Overmann J."/>
            <person name="Bryant D.A."/>
            <person name="Richardson P."/>
        </authorList>
    </citation>
    <scope>NUCLEOTIDE SEQUENCE [LARGE SCALE GENOMIC DNA]</scope>
    <source>
        <strain evidence="2">BS1</strain>
    </source>
</reference>
<dbReference type="HOGENOM" id="CLU_039893_2_0_10"/>
<dbReference type="SUPFAM" id="SSF56300">
    <property type="entry name" value="Metallo-dependent phosphatases"/>
    <property type="match status" value="1"/>
</dbReference>
<dbReference type="PANTHER" id="PTHR16509">
    <property type="match status" value="1"/>
</dbReference>
<dbReference type="AlphaFoldDB" id="B3EKX9"/>
<feature type="domain" description="Calcineurin-like phosphoesterase" evidence="1">
    <location>
        <begin position="1"/>
        <end position="213"/>
    </location>
</feature>
<evidence type="ECO:0000259" key="1">
    <source>
        <dbReference type="Pfam" id="PF00149"/>
    </source>
</evidence>
<gene>
    <name evidence="2" type="ordered locus">Cphamn1_0237</name>
</gene>
<dbReference type="GO" id="GO:0008663">
    <property type="term" value="F:2',3'-cyclic-nucleotide 2'-phosphodiesterase activity"/>
    <property type="evidence" value="ECO:0007669"/>
    <property type="project" value="TreeGrafter"/>
</dbReference>
<accession>B3EKX9</accession>
<evidence type="ECO:0000313" key="2">
    <source>
        <dbReference type="EMBL" id="ACE03206.1"/>
    </source>
</evidence>
<dbReference type="EMBL" id="CP001101">
    <property type="protein sequence ID" value="ACE03206.1"/>
    <property type="molecule type" value="Genomic_DNA"/>
</dbReference>
<dbReference type="Pfam" id="PF00149">
    <property type="entry name" value="Metallophos"/>
    <property type="match status" value="1"/>
</dbReference>
<proteinExistence type="predicted"/>
<dbReference type="PANTHER" id="PTHR16509:SF1">
    <property type="entry name" value="MANGANESE-DEPENDENT ADP-RIBOSE_CDP-ALCOHOL DIPHOSPHATASE"/>
    <property type="match status" value="1"/>
</dbReference>
<name>B3EKX9_CHLPB</name>
<dbReference type="InterPro" id="IPR029052">
    <property type="entry name" value="Metallo-depent_PP-like"/>
</dbReference>
<dbReference type="STRING" id="331678.Cphamn1_0237"/>